<name>A0ACC1RRT0_9APHY</name>
<keyword evidence="2" id="KW-1185">Reference proteome</keyword>
<gene>
    <name evidence="1" type="ORF">NM688_g8670</name>
</gene>
<protein>
    <submittedName>
        <fullName evidence="1">Uncharacterized protein</fullName>
    </submittedName>
</protein>
<reference evidence="1" key="1">
    <citation type="submission" date="2022-07" db="EMBL/GenBank/DDBJ databases">
        <title>Genome Sequence of Phlebia brevispora.</title>
        <authorList>
            <person name="Buettner E."/>
        </authorList>
    </citation>
    <scope>NUCLEOTIDE SEQUENCE</scope>
    <source>
        <strain evidence="1">MPL23</strain>
    </source>
</reference>
<evidence type="ECO:0000313" key="1">
    <source>
        <dbReference type="EMBL" id="KAJ3523762.1"/>
    </source>
</evidence>
<proteinExistence type="predicted"/>
<evidence type="ECO:0000313" key="2">
    <source>
        <dbReference type="Proteomes" id="UP001148662"/>
    </source>
</evidence>
<comment type="caution">
    <text evidence="1">The sequence shown here is derived from an EMBL/GenBank/DDBJ whole genome shotgun (WGS) entry which is preliminary data.</text>
</comment>
<dbReference type="Proteomes" id="UP001148662">
    <property type="component" value="Unassembled WGS sequence"/>
</dbReference>
<organism evidence="1 2">
    <name type="scientific">Phlebia brevispora</name>
    <dbReference type="NCBI Taxonomy" id="194682"/>
    <lineage>
        <taxon>Eukaryota</taxon>
        <taxon>Fungi</taxon>
        <taxon>Dikarya</taxon>
        <taxon>Basidiomycota</taxon>
        <taxon>Agaricomycotina</taxon>
        <taxon>Agaricomycetes</taxon>
        <taxon>Polyporales</taxon>
        <taxon>Meruliaceae</taxon>
        <taxon>Phlebia</taxon>
    </lineage>
</organism>
<sequence length="180" mass="20251">MFTRHWQIVARSTRGYRVPPVPSSSGHSHARIPLPSTTQPVLQTGVRTRPFTTTVPVRTTQEESWKASSTPLSSPIAQEDTQNTLQSQEPRLSLTFTCTVPDCGTRSTHEFTKRSYEKGIVIVECPGCHNRHLIADHLGWFKESMDEGKLKTVEDLMRAKGEAVRRGRLHEGDVIEYAPE</sequence>
<accession>A0ACC1RRT0</accession>
<dbReference type="EMBL" id="JANHOG010002405">
    <property type="protein sequence ID" value="KAJ3523762.1"/>
    <property type="molecule type" value="Genomic_DNA"/>
</dbReference>